<evidence type="ECO:0000313" key="1">
    <source>
        <dbReference type="EMBL" id="AAU85919.1"/>
    </source>
</evidence>
<proteinExistence type="predicted"/>
<accession>A0A7M4BKS8</accession>
<dbReference type="AlphaFoldDB" id="A0A7M4BKS8"/>
<dbReference type="EMBL" id="AY722919">
    <property type="protein sequence ID" value="AAU85919.1"/>
    <property type="molecule type" value="Genomic_DNA"/>
</dbReference>
<evidence type="ECO:0000313" key="2">
    <source>
        <dbReference type="Proteomes" id="UP000002276"/>
    </source>
</evidence>
<reference evidence="1" key="2">
    <citation type="submission" date="2004-09" db="EMBL/GenBank/DDBJ databases">
        <authorList>
            <person name="Gloeckner G."/>
            <person name="Schilhabel M."/>
            <person name="Lehmann R."/>
            <person name="Platzer M."/>
        </authorList>
    </citation>
    <scope>NUCLEOTIDE SEQUENCE</scope>
    <source>
        <strain evidence="1">PBi</strain>
    </source>
</reference>
<gene>
    <name evidence="1" type="ordered locus">BGP069</name>
</gene>
<name>A0A7M4BKS8_BORGP</name>
<dbReference type="Pfam" id="PF05537">
    <property type="entry name" value="DUF759"/>
    <property type="match status" value="1"/>
</dbReference>
<dbReference type="InterPro" id="IPR008478">
    <property type="entry name" value="DUF759_BOR_spp"/>
</dbReference>
<sequence>MSDKDKRRLEYKELAKESKAKSKMLAASQGKGLVAKIAIGSALGNIIGNAMSKAAGGLLGFAKKAVEEKSKTNRAKLLNSAFFEKDERNTIMGTLKGMKGFERDLEKEEFLNQASVFKGTLRDLGMLNLTNLKKAVEFSAALKSSGAMSGEDAVKAVNSLLSGEGDELFDLLKKSGVGDKYIEDAKKAWQSGAEVDLESRITMLVEMFKDFKSFGITKKADTKEEIDSNLASAEQTLSNLTTTVLDPLLKFIKMVTGLS</sequence>
<organism evidence="1">
    <name type="scientific">Borrelia garinii subsp. bavariensis (strain ATCC BAA-2496 / DSM 23469 / PBi)</name>
    <name type="common">Borreliella bavariensis</name>
    <dbReference type="NCBI Taxonomy" id="290434"/>
    <lineage>
        <taxon>Bacteria</taxon>
        <taxon>Pseudomonadati</taxon>
        <taxon>Spirochaetota</taxon>
        <taxon>Spirochaetia</taxon>
        <taxon>Spirochaetales</taxon>
        <taxon>Borreliaceae</taxon>
        <taxon>Borreliella</taxon>
    </lineage>
</organism>
<protein>
    <submittedName>
        <fullName evidence="1">Uncharacterized protein</fullName>
    </submittedName>
</protein>
<geneLocation type="plasmid" evidence="2">
    <name>5</name>
</geneLocation>
<reference evidence="1" key="1">
    <citation type="journal article" date="2004" name="Nucleic Acids Res.">
        <title>Comparative analysis of the Borrelia garinii genome.</title>
        <authorList>
            <person name="Glockner G."/>
            <person name="Lehmann R."/>
            <person name="Romualdi A."/>
            <person name="Pradella S."/>
            <person name="Schulte-Spechtel U."/>
            <person name="Schilhabel M."/>
            <person name="Wilske B."/>
            <person name="Suhnel J."/>
            <person name="Platzer M."/>
        </authorList>
    </citation>
    <scope>NUCLEOTIDE SEQUENCE [LARGE SCALE GENOMIC DNA]</scope>
    <source>
        <strain>ATCC BAA-2496 / DSM 23469 / PBi</strain>
        <strain evidence="1">PBi</strain>
        <plasmid>5</plasmid>
    </source>
</reference>